<name>A0A852ZA89_9ACTN</name>
<organism evidence="1 2">
    <name type="scientific">Actinopolyspora biskrensis</name>
    <dbReference type="NCBI Taxonomy" id="1470178"/>
    <lineage>
        <taxon>Bacteria</taxon>
        <taxon>Bacillati</taxon>
        <taxon>Actinomycetota</taxon>
        <taxon>Actinomycetes</taxon>
        <taxon>Actinopolysporales</taxon>
        <taxon>Actinopolysporaceae</taxon>
        <taxon>Actinopolyspora</taxon>
    </lineage>
</organism>
<dbReference type="EMBL" id="JACBYW010000007">
    <property type="protein sequence ID" value="NYH80446.1"/>
    <property type="molecule type" value="Genomic_DNA"/>
</dbReference>
<evidence type="ECO:0008006" key="3">
    <source>
        <dbReference type="Google" id="ProtNLM"/>
    </source>
</evidence>
<comment type="caution">
    <text evidence="1">The sequence shown here is derived from an EMBL/GenBank/DDBJ whole genome shotgun (WGS) entry which is preliminary data.</text>
</comment>
<dbReference type="AlphaFoldDB" id="A0A852ZA89"/>
<dbReference type="Proteomes" id="UP000548304">
    <property type="component" value="Unassembled WGS sequence"/>
</dbReference>
<protein>
    <recommendedName>
        <fullName evidence="3">DUF397 domain-containing protein</fullName>
    </recommendedName>
</protein>
<keyword evidence="2" id="KW-1185">Reference proteome</keyword>
<evidence type="ECO:0000313" key="2">
    <source>
        <dbReference type="Proteomes" id="UP000548304"/>
    </source>
</evidence>
<accession>A0A852ZA89</accession>
<sequence length="29" mass="3260">MRDTKEREGGALAVAPRRWSDSLAMLERG</sequence>
<gene>
    <name evidence="1" type="ORF">FHR84_003803</name>
</gene>
<evidence type="ECO:0000313" key="1">
    <source>
        <dbReference type="EMBL" id="NYH80446.1"/>
    </source>
</evidence>
<reference evidence="1 2" key="1">
    <citation type="submission" date="2020-07" db="EMBL/GenBank/DDBJ databases">
        <title>Genomic Encyclopedia of Type Strains, Phase III (KMG-III): the genomes of soil and plant-associated and newly described type strains.</title>
        <authorList>
            <person name="Whitman W."/>
        </authorList>
    </citation>
    <scope>NUCLEOTIDE SEQUENCE [LARGE SCALE GENOMIC DNA]</scope>
    <source>
        <strain evidence="1 2">CECT 8576</strain>
    </source>
</reference>
<proteinExistence type="predicted"/>